<keyword evidence="3" id="KW-1185">Reference proteome</keyword>
<feature type="compositionally biased region" description="Polar residues" evidence="1">
    <location>
        <begin position="288"/>
        <end position="310"/>
    </location>
</feature>
<feature type="region of interest" description="Disordered" evidence="1">
    <location>
        <begin position="230"/>
        <end position="260"/>
    </location>
</feature>
<feature type="compositionally biased region" description="Basic and acidic residues" evidence="1">
    <location>
        <begin position="240"/>
        <end position="249"/>
    </location>
</feature>
<evidence type="ECO:0000313" key="2">
    <source>
        <dbReference type="EMBL" id="KAF7282073.1"/>
    </source>
</evidence>
<protein>
    <submittedName>
        <fullName evidence="2">Uncharacterized protein</fullName>
    </submittedName>
</protein>
<gene>
    <name evidence="2" type="ORF">GWI33_003314</name>
</gene>
<dbReference type="AlphaFoldDB" id="A0A834MFV5"/>
<evidence type="ECO:0000256" key="1">
    <source>
        <dbReference type="SAM" id="MobiDB-lite"/>
    </source>
</evidence>
<sequence length="328" mass="37379">MISIDSDVSVLPSNWPCREDSAIVLLEGAPTYSTSTVWFQWLKNSSFQINNKEFQALLTKKKTSVINGFSDMNKGRLLLQLHQDISTIWTVDWSKTEDGNQVTIGTNAVPRLSPVSWQPVRTAAASWRIFDDVHQFSETTRIARVPPVVLPSERTNERPRQVYVEANVRFEIMLTQTPKKMATATIPPPAKREAASTANVLMCKQWWKVCWMYGDQEKYYRQLYGRQKNSDAQKSVYPRSNDDKLEQKSAPHVSNSPYNSKTTDWAVQFYQSSRLFDDTPPPQGPGSIGTNPMNTRTNKQSRETGLNRSFSFEEVRVPSSLDLDVTDE</sequence>
<dbReference type="Proteomes" id="UP000625711">
    <property type="component" value="Unassembled WGS sequence"/>
</dbReference>
<proteinExistence type="predicted"/>
<dbReference type="OrthoDB" id="7249667at2759"/>
<name>A0A834MFV5_RHYFE</name>
<comment type="caution">
    <text evidence="2">The sequence shown here is derived from an EMBL/GenBank/DDBJ whole genome shotgun (WGS) entry which is preliminary data.</text>
</comment>
<organism evidence="2 3">
    <name type="scientific">Rhynchophorus ferrugineus</name>
    <name type="common">Red palm weevil</name>
    <name type="synonym">Curculio ferrugineus</name>
    <dbReference type="NCBI Taxonomy" id="354439"/>
    <lineage>
        <taxon>Eukaryota</taxon>
        <taxon>Metazoa</taxon>
        <taxon>Ecdysozoa</taxon>
        <taxon>Arthropoda</taxon>
        <taxon>Hexapoda</taxon>
        <taxon>Insecta</taxon>
        <taxon>Pterygota</taxon>
        <taxon>Neoptera</taxon>
        <taxon>Endopterygota</taxon>
        <taxon>Coleoptera</taxon>
        <taxon>Polyphaga</taxon>
        <taxon>Cucujiformia</taxon>
        <taxon>Curculionidae</taxon>
        <taxon>Dryophthorinae</taxon>
        <taxon>Rhynchophorus</taxon>
    </lineage>
</organism>
<accession>A0A834MFV5</accession>
<evidence type="ECO:0000313" key="3">
    <source>
        <dbReference type="Proteomes" id="UP000625711"/>
    </source>
</evidence>
<reference evidence="2" key="1">
    <citation type="submission" date="2020-08" db="EMBL/GenBank/DDBJ databases">
        <title>Genome sequencing and assembly of the red palm weevil Rhynchophorus ferrugineus.</title>
        <authorList>
            <person name="Dias G.B."/>
            <person name="Bergman C.M."/>
            <person name="Manee M."/>
        </authorList>
    </citation>
    <scope>NUCLEOTIDE SEQUENCE</scope>
    <source>
        <strain evidence="2">AA-2017</strain>
        <tissue evidence="2">Whole larva</tissue>
    </source>
</reference>
<dbReference type="EMBL" id="JAACXV010000195">
    <property type="protein sequence ID" value="KAF7282073.1"/>
    <property type="molecule type" value="Genomic_DNA"/>
</dbReference>
<feature type="region of interest" description="Disordered" evidence="1">
    <location>
        <begin position="274"/>
        <end position="328"/>
    </location>
</feature>